<protein>
    <submittedName>
        <fullName evidence="1">Uncharacterized protein</fullName>
    </submittedName>
</protein>
<reference evidence="1" key="1">
    <citation type="journal article" date="2020" name="Stud. Mycol.">
        <title>101 Dothideomycetes genomes: a test case for predicting lifestyles and emergence of pathogens.</title>
        <authorList>
            <person name="Haridas S."/>
            <person name="Albert R."/>
            <person name="Binder M."/>
            <person name="Bloem J."/>
            <person name="Labutti K."/>
            <person name="Salamov A."/>
            <person name="Andreopoulos B."/>
            <person name="Baker S."/>
            <person name="Barry K."/>
            <person name="Bills G."/>
            <person name="Bluhm B."/>
            <person name="Cannon C."/>
            <person name="Castanera R."/>
            <person name="Culley D."/>
            <person name="Daum C."/>
            <person name="Ezra D."/>
            <person name="Gonzalez J."/>
            <person name="Henrissat B."/>
            <person name="Kuo A."/>
            <person name="Liang C."/>
            <person name="Lipzen A."/>
            <person name="Lutzoni F."/>
            <person name="Magnuson J."/>
            <person name="Mondo S."/>
            <person name="Nolan M."/>
            <person name="Ohm R."/>
            <person name="Pangilinan J."/>
            <person name="Park H.-J."/>
            <person name="Ramirez L."/>
            <person name="Alfaro M."/>
            <person name="Sun H."/>
            <person name="Tritt A."/>
            <person name="Yoshinaga Y."/>
            <person name="Zwiers L.-H."/>
            <person name="Turgeon B."/>
            <person name="Goodwin S."/>
            <person name="Spatafora J."/>
            <person name="Crous P."/>
            <person name="Grigoriev I."/>
        </authorList>
    </citation>
    <scope>NUCLEOTIDE SEQUENCE</scope>
    <source>
        <strain evidence="1">CBS 262.69</strain>
    </source>
</reference>
<sequence length="98" mass="11510">MAILLNHLWKWDRLQYTNETLRVQVTLVILISMATTTRPAALLEPVYAKQGHGELPKVLRYEHVRVFLVRDSERMRQKLVLEIKSCLSQRIRAKSQIV</sequence>
<evidence type="ECO:0000313" key="1">
    <source>
        <dbReference type="EMBL" id="KAF2403517.1"/>
    </source>
</evidence>
<dbReference type="EMBL" id="ML996689">
    <property type="protein sequence ID" value="KAF2403517.1"/>
    <property type="molecule type" value="Genomic_DNA"/>
</dbReference>
<dbReference type="Pfam" id="PF11917">
    <property type="entry name" value="DUF3435"/>
    <property type="match status" value="1"/>
</dbReference>
<dbReference type="AlphaFoldDB" id="A0A6G1I641"/>
<feature type="non-terminal residue" evidence="1">
    <location>
        <position position="98"/>
    </location>
</feature>
<dbReference type="InterPro" id="IPR021842">
    <property type="entry name" value="DUF3435"/>
</dbReference>
<evidence type="ECO:0000313" key="2">
    <source>
        <dbReference type="Proteomes" id="UP000799640"/>
    </source>
</evidence>
<name>A0A6G1I641_9PEZI</name>
<accession>A0A6G1I641</accession>
<dbReference type="Proteomes" id="UP000799640">
    <property type="component" value="Unassembled WGS sequence"/>
</dbReference>
<organism evidence="1 2">
    <name type="scientific">Trichodelitschia bisporula</name>
    <dbReference type="NCBI Taxonomy" id="703511"/>
    <lineage>
        <taxon>Eukaryota</taxon>
        <taxon>Fungi</taxon>
        <taxon>Dikarya</taxon>
        <taxon>Ascomycota</taxon>
        <taxon>Pezizomycotina</taxon>
        <taxon>Dothideomycetes</taxon>
        <taxon>Dothideomycetes incertae sedis</taxon>
        <taxon>Phaeotrichales</taxon>
        <taxon>Phaeotrichaceae</taxon>
        <taxon>Trichodelitschia</taxon>
    </lineage>
</organism>
<proteinExistence type="predicted"/>
<keyword evidence="2" id="KW-1185">Reference proteome</keyword>
<gene>
    <name evidence="1" type="ORF">EJ06DRAFT_527138</name>
</gene>